<feature type="region of interest" description="Disordered" evidence="1">
    <location>
        <begin position="79"/>
        <end position="107"/>
    </location>
</feature>
<accession>A0A0M0JWD8</accession>
<dbReference type="AlphaFoldDB" id="A0A0M0JWD8"/>
<name>A0A0M0JWD8_9EUKA</name>
<evidence type="ECO:0000313" key="2">
    <source>
        <dbReference type="EMBL" id="KOO30899.1"/>
    </source>
</evidence>
<comment type="caution">
    <text evidence="2">The sequence shown here is derived from an EMBL/GenBank/DDBJ whole genome shotgun (WGS) entry which is preliminary data.</text>
</comment>
<organism evidence="2 3">
    <name type="scientific">Chrysochromulina tobinii</name>
    <dbReference type="NCBI Taxonomy" id="1460289"/>
    <lineage>
        <taxon>Eukaryota</taxon>
        <taxon>Haptista</taxon>
        <taxon>Haptophyta</taxon>
        <taxon>Prymnesiophyceae</taxon>
        <taxon>Prymnesiales</taxon>
        <taxon>Chrysochromulinaceae</taxon>
        <taxon>Chrysochromulina</taxon>
    </lineage>
</organism>
<dbReference type="OrthoDB" id="3335358at2759"/>
<protein>
    <submittedName>
        <fullName evidence="2">Uncharacterized protein</fullName>
    </submittedName>
</protein>
<evidence type="ECO:0000256" key="1">
    <source>
        <dbReference type="SAM" id="MobiDB-lite"/>
    </source>
</evidence>
<reference evidence="3" key="1">
    <citation type="journal article" date="2015" name="PLoS Genet.">
        <title>Genome Sequence and Transcriptome Analyses of Chrysochromulina tobin: Metabolic Tools for Enhanced Algal Fitness in the Prominent Order Prymnesiales (Haptophyceae).</title>
        <authorList>
            <person name="Hovde B.T."/>
            <person name="Deodato C.R."/>
            <person name="Hunsperger H.M."/>
            <person name="Ryken S.A."/>
            <person name="Yost W."/>
            <person name="Jha R.K."/>
            <person name="Patterson J."/>
            <person name="Monnat R.J. Jr."/>
            <person name="Barlow S.B."/>
            <person name="Starkenburg S.R."/>
            <person name="Cattolico R.A."/>
        </authorList>
    </citation>
    <scope>NUCLEOTIDE SEQUENCE</scope>
    <source>
        <strain evidence="3">CCMP291</strain>
    </source>
</reference>
<keyword evidence="3" id="KW-1185">Reference proteome</keyword>
<dbReference type="Proteomes" id="UP000037460">
    <property type="component" value="Unassembled WGS sequence"/>
</dbReference>
<proteinExistence type="predicted"/>
<gene>
    <name evidence="2" type="ORF">Ctob_007152</name>
</gene>
<sequence>MAACGIYELRLETVSDGSAAPVVKLVSSGEDASAYLSARAGGTVAWGFADSNEPLESTEALWQEALRLGPTDLTKLSTKLSSWEPQLTPTAGGQDDSYAPESLVGGR</sequence>
<dbReference type="EMBL" id="JWZX01002132">
    <property type="protein sequence ID" value="KOO30899.1"/>
    <property type="molecule type" value="Genomic_DNA"/>
</dbReference>
<evidence type="ECO:0000313" key="3">
    <source>
        <dbReference type="Proteomes" id="UP000037460"/>
    </source>
</evidence>
<feature type="compositionally biased region" description="Polar residues" evidence="1">
    <location>
        <begin position="79"/>
        <end position="91"/>
    </location>
</feature>